<reference evidence="9 10" key="1">
    <citation type="submission" date="2019-03" db="EMBL/GenBank/DDBJ databases">
        <title>Sequencing the genomes of 1000 actinobacteria strains.</title>
        <authorList>
            <person name="Klenk H.-P."/>
        </authorList>
    </citation>
    <scope>NUCLEOTIDE SEQUENCE [LARGE SCALE GENOMIC DNA]</scope>
    <source>
        <strain evidence="9 10">DSM 18936</strain>
    </source>
</reference>
<keyword evidence="5 7" id="KW-1133">Transmembrane helix</keyword>
<evidence type="ECO:0000256" key="1">
    <source>
        <dbReference type="ARBA" id="ARBA00004651"/>
    </source>
</evidence>
<evidence type="ECO:0000256" key="2">
    <source>
        <dbReference type="ARBA" id="ARBA00022448"/>
    </source>
</evidence>
<dbReference type="RefSeq" id="WP_133867335.1">
    <property type="nucleotide sequence ID" value="NZ_SOAU01000001.1"/>
</dbReference>
<comment type="caution">
    <text evidence="9">The sequence shown here is derived from an EMBL/GenBank/DDBJ whole genome shotgun (WGS) entry which is preliminary data.</text>
</comment>
<evidence type="ECO:0000256" key="5">
    <source>
        <dbReference type="ARBA" id="ARBA00022989"/>
    </source>
</evidence>
<keyword evidence="10" id="KW-1185">Reference proteome</keyword>
<feature type="transmembrane region" description="Helical" evidence="7">
    <location>
        <begin position="336"/>
        <end position="355"/>
    </location>
</feature>
<gene>
    <name evidence="9" type="ORF">BDK89_0377</name>
</gene>
<sequence length="373" mass="39045">MFLAFTEMSRAKVRFGLLTAALGMLVFLILFQTSLQNGLLTSFVGAIRNQTAPVLVYSVDGQRVIQGSFITPDLEQLTVDADGVGDVGRIGQGTFSATDADGTLTDVTVLGYEDESLGAPTELVEGRYPEAAGEAVGSSNDADAGFGLDDTIVVQPGGYEITIVGLADDVQLNAGATLFVAYDDYVDAVKSVNPDAGDPLPNVLAVAPADGVTDDEVVASINGQSTDLDALTKDDAADETPGVAQVQQSFQVIFLLYGLVIPCVTGLFFLIITFQKAGALTLLRAIGAPARRLVSSLLLQAVVIVVAGYLIGLALYYPLSQRRLGGIQLRFESTAVVVWAVLLLILGIGSSLISARRVLKIDPIEATTGGANR</sequence>
<dbReference type="PANTHER" id="PTHR43738">
    <property type="entry name" value="ABC TRANSPORTER, MEMBRANE PROTEIN"/>
    <property type="match status" value="1"/>
</dbReference>
<feature type="transmembrane region" description="Helical" evidence="7">
    <location>
        <begin position="252"/>
        <end position="272"/>
    </location>
</feature>
<name>A0A4R7HVD1_9ACTN</name>
<comment type="subcellular location">
    <subcellularLocation>
        <location evidence="1">Cell membrane</location>
        <topology evidence="1">Multi-pass membrane protein</topology>
    </subcellularLocation>
</comment>
<feature type="domain" description="ABC3 transporter permease C-terminal" evidence="8">
    <location>
        <begin position="253"/>
        <end position="363"/>
    </location>
</feature>
<dbReference type="GO" id="GO:0005886">
    <property type="term" value="C:plasma membrane"/>
    <property type="evidence" value="ECO:0007669"/>
    <property type="project" value="UniProtKB-SubCell"/>
</dbReference>
<evidence type="ECO:0000256" key="6">
    <source>
        <dbReference type="ARBA" id="ARBA00023136"/>
    </source>
</evidence>
<evidence type="ECO:0000313" key="10">
    <source>
        <dbReference type="Proteomes" id="UP000294558"/>
    </source>
</evidence>
<dbReference type="Pfam" id="PF02687">
    <property type="entry name" value="FtsX"/>
    <property type="match status" value="1"/>
</dbReference>
<accession>A0A4R7HVD1</accession>
<dbReference type="Proteomes" id="UP000294558">
    <property type="component" value="Unassembled WGS sequence"/>
</dbReference>
<dbReference type="EMBL" id="SOAU01000001">
    <property type="protein sequence ID" value="TDT14820.1"/>
    <property type="molecule type" value="Genomic_DNA"/>
</dbReference>
<evidence type="ECO:0000256" key="7">
    <source>
        <dbReference type="SAM" id="Phobius"/>
    </source>
</evidence>
<proteinExistence type="predicted"/>
<dbReference type="OrthoDB" id="5242186at2"/>
<dbReference type="InterPro" id="IPR003838">
    <property type="entry name" value="ABC3_permease_C"/>
</dbReference>
<dbReference type="InterPro" id="IPR051125">
    <property type="entry name" value="ABC-4/HrtB_transporter"/>
</dbReference>
<evidence type="ECO:0000256" key="4">
    <source>
        <dbReference type="ARBA" id="ARBA00022692"/>
    </source>
</evidence>
<keyword evidence="6 7" id="KW-0472">Membrane</keyword>
<keyword evidence="2" id="KW-0813">Transport</keyword>
<feature type="transmembrane region" description="Helical" evidence="7">
    <location>
        <begin position="293"/>
        <end position="316"/>
    </location>
</feature>
<organism evidence="9 10">
    <name type="scientific">Ilumatobacter fluminis</name>
    <dbReference type="NCBI Taxonomy" id="467091"/>
    <lineage>
        <taxon>Bacteria</taxon>
        <taxon>Bacillati</taxon>
        <taxon>Actinomycetota</taxon>
        <taxon>Acidimicrobiia</taxon>
        <taxon>Acidimicrobiales</taxon>
        <taxon>Ilumatobacteraceae</taxon>
        <taxon>Ilumatobacter</taxon>
    </lineage>
</organism>
<evidence type="ECO:0000313" key="9">
    <source>
        <dbReference type="EMBL" id="TDT14820.1"/>
    </source>
</evidence>
<evidence type="ECO:0000256" key="3">
    <source>
        <dbReference type="ARBA" id="ARBA00022475"/>
    </source>
</evidence>
<evidence type="ECO:0000259" key="8">
    <source>
        <dbReference type="Pfam" id="PF02687"/>
    </source>
</evidence>
<protein>
    <submittedName>
        <fullName evidence="9">Putative ABC transport system permease protein</fullName>
    </submittedName>
</protein>
<keyword evidence="3" id="KW-1003">Cell membrane</keyword>
<dbReference type="PANTHER" id="PTHR43738:SF1">
    <property type="entry name" value="HEMIN TRANSPORT SYSTEM PERMEASE PROTEIN HRTB-RELATED"/>
    <property type="match status" value="1"/>
</dbReference>
<dbReference type="AlphaFoldDB" id="A0A4R7HVD1"/>
<keyword evidence="4 7" id="KW-0812">Transmembrane</keyword>